<dbReference type="Proteomes" id="UP000576082">
    <property type="component" value="Unassembled WGS sequence"/>
</dbReference>
<dbReference type="Pfam" id="PF07696">
    <property type="entry name" value="7TMR-DISMED2"/>
    <property type="match status" value="1"/>
</dbReference>
<keyword evidence="3" id="KW-1133">Transmembrane helix</keyword>
<dbReference type="InterPro" id="IPR011622">
    <property type="entry name" value="7TMR_DISM_rcpt_extracell_dom2"/>
</dbReference>
<dbReference type="EMBL" id="JABANE010000018">
    <property type="protein sequence ID" value="NME68032.1"/>
    <property type="molecule type" value="Genomic_DNA"/>
</dbReference>
<organism evidence="8 9">
    <name type="scientific">Flammeovirga aprica JL-4</name>
    <dbReference type="NCBI Taxonomy" id="694437"/>
    <lineage>
        <taxon>Bacteria</taxon>
        <taxon>Pseudomonadati</taxon>
        <taxon>Bacteroidota</taxon>
        <taxon>Cytophagia</taxon>
        <taxon>Cytophagales</taxon>
        <taxon>Flammeovirgaceae</taxon>
        <taxon>Flammeovirga</taxon>
    </lineage>
</organism>
<keyword evidence="2" id="KW-0175">Coiled coil</keyword>
<dbReference type="InterPro" id="IPR052016">
    <property type="entry name" value="Bact_Sigma-Reg"/>
</dbReference>
<evidence type="ECO:0000256" key="1">
    <source>
        <dbReference type="ARBA" id="ARBA00022801"/>
    </source>
</evidence>
<feature type="domain" description="PPM-type phosphatase" evidence="5">
    <location>
        <begin position="531"/>
        <end position="725"/>
    </location>
</feature>
<gene>
    <name evidence="8" type="ORF">HHU12_08680</name>
</gene>
<accession>A0A7X9P2Y8</accession>
<feature type="transmembrane region" description="Helical" evidence="3">
    <location>
        <begin position="274"/>
        <end position="296"/>
    </location>
</feature>
<dbReference type="Gene3D" id="3.60.40.10">
    <property type="entry name" value="PPM-type phosphatase domain"/>
    <property type="match status" value="1"/>
</dbReference>
<keyword evidence="4" id="KW-0732">Signal</keyword>
<dbReference type="InterPro" id="IPR011623">
    <property type="entry name" value="7TMR_DISM_rcpt_extracell_dom1"/>
</dbReference>
<name>A0A7X9P2Y8_9BACT</name>
<feature type="transmembrane region" description="Helical" evidence="3">
    <location>
        <begin position="365"/>
        <end position="382"/>
    </location>
</feature>
<dbReference type="PANTHER" id="PTHR43156:SF9">
    <property type="entry name" value="HAMP DOMAIN-CONTAINING PROTEIN"/>
    <property type="match status" value="1"/>
</dbReference>
<feature type="domain" description="7TM-DISM receptor extracellular" evidence="6">
    <location>
        <begin position="183"/>
        <end position="384"/>
    </location>
</feature>
<evidence type="ECO:0000256" key="4">
    <source>
        <dbReference type="SAM" id="SignalP"/>
    </source>
</evidence>
<feature type="coiled-coil region" evidence="2">
    <location>
        <begin position="385"/>
        <end position="466"/>
    </location>
</feature>
<feature type="signal peptide" evidence="4">
    <location>
        <begin position="1"/>
        <end position="18"/>
    </location>
</feature>
<feature type="chain" id="PRO_5030966379" evidence="4">
    <location>
        <begin position="19"/>
        <end position="729"/>
    </location>
</feature>
<comment type="caution">
    <text evidence="8">The sequence shown here is derived from an EMBL/GenBank/DDBJ whole genome shotgun (WGS) entry which is preliminary data.</text>
</comment>
<evidence type="ECO:0000256" key="3">
    <source>
        <dbReference type="SAM" id="Phobius"/>
    </source>
</evidence>
<sequence length="729" mass="82589">MRLFATLILLFSFSFAFSENKILIDATSKEINTVSEHVEIFLDSSNAIPFEKILNTNVFVPNEQQIINVGFNEASLWLKLSLSNIDLQEDKDFILEVGNSSLDVIEVYEVEGGQIINYQLLGDQVPFLERAIQFRNCLYPFRIEADSEKYLYLKIQTNGALQVPLTIATPTTFFINHLKTETAYGIYIGIMLVMVLYNILIFLSLKDLNYLYYAFPILANSTFFLSLSGHHFQYLFPNSPSVANNITVISIGAWILTSSFYAKSSLQSKKYSKVADIALITTMVLGGIGVLLPFVTSYAFAVRINSKFTLVNSLVMFVAGLLIWYKGNKSARFFILAWTAYLVGTFIFALMKFNFIEQNAFTKNVLAYGGVIEVLFLSLALSDKYKLYKREKEVAQKELLEQQLQANAVLEEKVNERTAELKEKQVELEQNAATLQEAFEQINNKNVELEQQNEEIVTQRDMVEKQKIHLIESSDKIQASINYAKRIQATMLPSLSQLKDLFPDSFLLFRPKDIVSGDFYWCAKVGNKKILAAVDCTGHGVPGAFMSLVGYHLLQDIVVKTKITSPEIILQALHLQIIKSLHQENYQLKDGMDMSLFVYDEKTKIFEFAGAHNPLVYSQGGEFVLIKGDRNSIGSTRPKVSFTNHKVMIDKETTLYLYSDGFQDQFGGPKDRKFGSKNFRAVLQENSALELGLQKSILESALDNWMMADENHHKQTDDILVIGVKLGQE</sequence>
<evidence type="ECO:0000259" key="5">
    <source>
        <dbReference type="Pfam" id="PF07228"/>
    </source>
</evidence>
<dbReference type="GO" id="GO:0016791">
    <property type="term" value="F:phosphatase activity"/>
    <property type="evidence" value="ECO:0007669"/>
    <property type="project" value="TreeGrafter"/>
</dbReference>
<feature type="transmembrane region" description="Helical" evidence="3">
    <location>
        <begin position="184"/>
        <end position="203"/>
    </location>
</feature>
<dbReference type="PANTHER" id="PTHR43156">
    <property type="entry name" value="STAGE II SPORULATION PROTEIN E-RELATED"/>
    <property type="match status" value="1"/>
</dbReference>
<dbReference type="AlphaFoldDB" id="A0A7X9P2Y8"/>
<dbReference type="Gene3D" id="2.60.40.2380">
    <property type="match status" value="1"/>
</dbReference>
<keyword evidence="3" id="KW-0812">Transmembrane</keyword>
<evidence type="ECO:0000313" key="9">
    <source>
        <dbReference type="Proteomes" id="UP000576082"/>
    </source>
</evidence>
<keyword evidence="3" id="KW-0472">Membrane</keyword>
<evidence type="ECO:0000259" key="7">
    <source>
        <dbReference type="Pfam" id="PF07696"/>
    </source>
</evidence>
<keyword evidence="1" id="KW-0378">Hydrolase</keyword>
<keyword evidence="9" id="KW-1185">Reference proteome</keyword>
<reference evidence="8 9" key="1">
    <citation type="submission" date="2020-04" db="EMBL/GenBank/DDBJ databases">
        <title>Flammeovirga sp. SR4, a novel species isolated from seawater.</title>
        <authorList>
            <person name="Wang X."/>
        </authorList>
    </citation>
    <scope>NUCLEOTIDE SEQUENCE [LARGE SCALE GENOMIC DNA]</scope>
    <source>
        <strain evidence="8 9">ATCC 23126</strain>
    </source>
</reference>
<dbReference type="Pfam" id="PF07228">
    <property type="entry name" value="SpoIIE"/>
    <property type="match status" value="1"/>
</dbReference>
<evidence type="ECO:0000256" key="2">
    <source>
        <dbReference type="SAM" id="Coils"/>
    </source>
</evidence>
<dbReference type="RefSeq" id="WP_169656347.1">
    <property type="nucleotide sequence ID" value="NZ_JABANE010000018.1"/>
</dbReference>
<dbReference type="InterPro" id="IPR001932">
    <property type="entry name" value="PPM-type_phosphatase-like_dom"/>
</dbReference>
<evidence type="ECO:0000313" key="8">
    <source>
        <dbReference type="EMBL" id="NME68032.1"/>
    </source>
</evidence>
<feature type="transmembrane region" description="Helical" evidence="3">
    <location>
        <begin position="308"/>
        <end position="326"/>
    </location>
</feature>
<dbReference type="Pfam" id="PF07695">
    <property type="entry name" value="7TMR-DISM_7TM"/>
    <property type="match status" value="1"/>
</dbReference>
<proteinExistence type="predicted"/>
<dbReference type="InterPro" id="IPR036457">
    <property type="entry name" value="PPM-type-like_dom_sf"/>
</dbReference>
<protein>
    <submittedName>
        <fullName evidence="8">SpoIIE family protein phosphatase</fullName>
    </submittedName>
</protein>
<feature type="transmembrane region" description="Helical" evidence="3">
    <location>
        <begin position="210"/>
        <end position="230"/>
    </location>
</feature>
<evidence type="ECO:0000259" key="6">
    <source>
        <dbReference type="Pfam" id="PF07695"/>
    </source>
</evidence>
<feature type="transmembrane region" description="Helical" evidence="3">
    <location>
        <begin position="333"/>
        <end position="353"/>
    </location>
</feature>
<feature type="domain" description="7TM-DISM receptor extracellular" evidence="7">
    <location>
        <begin position="36"/>
        <end position="168"/>
    </location>
</feature>